<sequence length="62" mass="6470">MSWLSELKNPSDLAALPESDLVTGSGGQQNSGDKAALIGNSSRIMIQGMMAVLSLGVWDYAS</sequence>
<dbReference type="AlphaFoldDB" id="A0A9D2H937"/>
<evidence type="ECO:0000313" key="1">
    <source>
        <dbReference type="EMBL" id="HJA06094.1"/>
    </source>
</evidence>
<evidence type="ECO:0000313" key="2">
    <source>
        <dbReference type="Proteomes" id="UP000824223"/>
    </source>
</evidence>
<reference evidence="1" key="2">
    <citation type="submission" date="2021-04" db="EMBL/GenBank/DDBJ databases">
        <authorList>
            <person name="Gilroy R."/>
        </authorList>
    </citation>
    <scope>NUCLEOTIDE SEQUENCE</scope>
    <source>
        <strain evidence="1">ChiSjej2B20-11307</strain>
    </source>
</reference>
<gene>
    <name evidence="1" type="ORF">H9798_02950</name>
</gene>
<reference evidence="1" key="1">
    <citation type="journal article" date="2021" name="PeerJ">
        <title>Extensive microbial diversity within the chicken gut microbiome revealed by metagenomics and culture.</title>
        <authorList>
            <person name="Gilroy R."/>
            <person name="Ravi A."/>
            <person name="Getino M."/>
            <person name="Pursley I."/>
            <person name="Horton D.L."/>
            <person name="Alikhan N.F."/>
            <person name="Baker D."/>
            <person name="Gharbi K."/>
            <person name="Hall N."/>
            <person name="Watson M."/>
            <person name="Adriaenssens E.M."/>
            <person name="Foster-Nyarko E."/>
            <person name="Jarju S."/>
            <person name="Secka A."/>
            <person name="Antonio M."/>
            <person name="Oren A."/>
            <person name="Chaudhuri R.R."/>
            <person name="La Ragione R."/>
            <person name="Hildebrand F."/>
            <person name="Pallen M.J."/>
        </authorList>
    </citation>
    <scope>NUCLEOTIDE SEQUENCE</scope>
    <source>
        <strain evidence="1">ChiSjej2B20-11307</strain>
    </source>
</reference>
<accession>A0A9D2H937</accession>
<dbReference type="EMBL" id="DXAK01000012">
    <property type="protein sequence ID" value="HJA06094.1"/>
    <property type="molecule type" value="Genomic_DNA"/>
</dbReference>
<organism evidence="1 2">
    <name type="scientific">Candidatus Mediterraneibacter pullicola</name>
    <dbReference type="NCBI Taxonomy" id="2838682"/>
    <lineage>
        <taxon>Bacteria</taxon>
        <taxon>Bacillati</taxon>
        <taxon>Bacillota</taxon>
        <taxon>Clostridia</taxon>
        <taxon>Lachnospirales</taxon>
        <taxon>Lachnospiraceae</taxon>
        <taxon>Mediterraneibacter</taxon>
    </lineage>
</organism>
<dbReference type="Proteomes" id="UP000824223">
    <property type="component" value="Unassembled WGS sequence"/>
</dbReference>
<name>A0A9D2H937_9FIRM</name>
<protein>
    <submittedName>
        <fullName evidence="1">Uncharacterized protein</fullName>
    </submittedName>
</protein>
<proteinExistence type="predicted"/>
<comment type="caution">
    <text evidence="1">The sequence shown here is derived from an EMBL/GenBank/DDBJ whole genome shotgun (WGS) entry which is preliminary data.</text>
</comment>